<dbReference type="Proteomes" id="UP001139226">
    <property type="component" value="Unassembled WGS sequence"/>
</dbReference>
<evidence type="ECO:0000313" key="2">
    <source>
        <dbReference type="EMBL" id="MCH4822632.1"/>
    </source>
</evidence>
<dbReference type="Pfam" id="PF13302">
    <property type="entry name" value="Acetyltransf_3"/>
    <property type="match status" value="1"/>
</dbReference>
<dbReference type="SUPFAM" id="SSF55729">
    <property type="entry name" value="Acyl-CoA N-acyltransferases (Nat)"/>
    <property type="match status" value="1"/>
</dbReference>
<accession>A0A9X1V1I7</accession>
<sequence>MKTYKTFATERLILRPTNTEDSAFIFELLNSPKWLNFIGDRNIKNEKDAEDYISRRMLPQLERLGFSNFTIIRKEDGKKIGSCGLYDREGLEEIDIGYAFLPDFEKKGYAFEATVELKKVAREVFGIEKLNAITLERNESSRKLLKKLNFKFKEKIRLPDDPDELMLYFVQL</sequence>
<proteinExistence type="predicted"/>
<organism evidence="2 3">
    <name type="scientific">Christiangramia lutea</name>
    <dbReference type="NCBI Taxonomy" id="1607951"/>
    <lineage>
        <taxon>Bacteria</taxon>
        <taxon>Pseudomonadati</taxon>
        <taxon>Bacteroidota</taxon>
        <taxon>Flavobacteriia</taxon>
        <taxon>Flavobacteriales</taxon>
        <taxon>Flavobacteriaceae</taxon>
        <taxon>Christiangramia</taxon>
    </lineage>
</organism>
<dbReference type="PROSITE" id="PS51186">
    <property type="entry name" value="GNAT"/>
    <property type="match status" value="1"/>
</dbReference>
<dbReference type="AlphaFoldDB" id="A0A9X1V1I7"/>
<dbReference type="PANTHER" id="PTHR43792">
    <property type="entry name" value="GNAT FAMILY, PUTATIVE (AFU_ORTHOLOGUE AFUA_3G00765)-RELATED-RELATED"/>
    <property type="match status" value="1"/>
</dbReference>
<dbReference type="InterPro" id="IPR000182">
    <property type="entry name" value="GNAT_dom"/>
</dbReference>
<dbReference type="GO" id="GO:0016747">
    <property type="term" value="F:acyltransferase activity, transferring groups other than amino-acyl groups"/>
    <property type="evidence" value="ECO:0007669"/>
    <property type="project" value="InterPro"/>
</dbReference>
<evidence type="ECO:0000313" key="3">
    <source>
        <dbReference type="Proteomes" id="UP001139226"/>
    </source>
</evidence>
<dbReference type="RefSeq" id="WP_240712757.1">
    <property type="nucleotide sequence ID" value="NZ_JAKVTV010000001.1"/>
</dbReference>
<reference evidence="2" key="1">
    <citation type="submission" date="2022-03" db="EMBL/GenBank/DDBJ databases">
        <title>Gramella crocea sp. nov., isolated from activated sludge of a seafood processing plant.</title>
        <authorList>
            <person name="Zhang X."/>
        </authorList>
    </citation>
    <scope>NUCLEOTIDE SEQUENCE</scope>
    <source>
        <strain evidence="2">YJ019</strain>
    </source>
</reference>
<dbReference type="InterPro" id="IPR016181">
    <property type="entry name" value="Acyl_CoA_acyltransferase"/>
</dbReference>
<protein>
    <submittedName>
        <fullName evidence="2">GNAT family N-acetyltransferase</fullName>
    </submittedName>
</protein>
<name>A0A9X1V1I7_9FLAO</name>
<dbReference type="EMBL" id="JAKVTV010000001">
    <property type="protein sequence ID" value="MCH4822632.1"/>
    <property type="molecule type" value="Genomic_DNA"/>
</dbReference>
<evidence type="ECO:0000259" key="1">
    <source>
        <dbReference type="PROSITE" id="PS51186"/>
    </source>
</evidence>
<comment type="caution">
    <text evidence="2">The sequence shown here is derived from an EMBL/GenBank/DDBJ whole genome shotgun (WGS) entry which is preliminary data.</text>
</comment>
<gene>
    <name evidence="2" type="ORF">ML462_05550</name>
</gene>
<dbReference type="Gene3D" id="3.40.630.30">
    <property type="match status" value="1"/>
</dbReference>
<feature type="domain" description="N-acetyltransferase" evidence="1">
    <location>
        <begin position="12"/>
        <end position="171"/>
    </location>
</feature>
<dbReference type="InterPro" id="IPR051531">
    <property type="entry name" value="N-acetyltransferase"/>
</dbReference>
<dbReference type="PANTHER" id="PTHR43792:SF1">
    <property type="entry name" value="N-ACETYLTRANSFERASE DOMAIN-CONTAINING PROTEIN"/>
    <property type="match status" value="1"/>
</dbReference>
<keyword evidence="3" id="KW-1185">Reference proteome</keyword>